<evidence type="ECO:0000256" key="2">
    <source>
        <dbReference type="ARBA" id="ARBA00022692"/>
    </source>
</evidence>
<evidence type="ECO:0000256" key="4">
    <source>
        <dbReference type="ARBA" id="ARBA00023136"/>
    </source>
</evidence>
<evidence type="ECO:0000313" key="8">
    <source>
        <dbReference type="Proteomes" id="UP000242087"/>
    </source>
</evidence>
<reference evidence="7 8" key="1">
    <citation type="submission" date="2018-03" db="EMBL/GenBank/DDBJ databases">
        <title>Cross-interface Injection: A General Nanoliter Liquid Handling Method Applied to Single Cells Genome Amplification Automated Nanoliter Liquid Handling Applied to Single Cell Multiple Displacement Amplification.</title>
        <authorList>
            <person name="Yun J."/>
            <person name="Xu P."/>
            <person name="Xu J."/>
            <person name="Dai X."/>
            <person name="Wang Y."/>
            <person name="Zheng X."/>
            <person name="Cao C."/>
            <person name="Yi Q."/>
            <person name="Zhu Y."/>
            <person name="Wang L."/>
            <person name="Dong Z."/>
            <person name="Huang Y."/>
            <person name="Huang L."/>
            <person name="Du W."/>
        </authorList>
    </citation>
    <scope>NUCLEOTIDE SEQUENCE [LARGE SCALE GENOMIC DNA]</scope>
    <source>
        <strain evidence="7 8">A12-4</strain>
    </source>
</reference>
<dbReference type="InterPro" id="IPR001516">
    <property type="entry name" value="Proton_antipo_N"/>
</dbReference>
<accession>A0A2T4D8U9</accession>
<evidence type="ECO:0000256" key="1">
    <source>
        <dbReference type="ARBA" id="ARBA00004141"/>
    </source>
</evidence>
<dbReference type="PANTHER" id="PTHR43373">
    <property type="entry name" value="NA(+)/H(+) ANTIPORTER SUBUNIT"/>
    <property type="match status" value="1"/>
</dbReference>
<dbReference type="AlphaFoldDB" id="A0A2T4D8U9"/>
<name>A0A2T4D8U9_9GAMM</name>
<dbReference type="Pfam" id="PF00662">
    <property type="entry name" value="Proton_antipo_N"/>
    <property type="match status" value="1"/>
</dbReference>
<evidence type="ECO:0000256" key="3">
    <source>
        <dbReference type="ARBA" id="ARBA00022989"/>
    </source>
</evidence>
<dbReference type="Proteomes" id="UP000242087">
    <property type="component" value="Unassembled WGS sequence"/>
</dbReference>
<proteinExistence type="predicted"/>
<protein>
    <submittedName>
        <fullName evidence="7">Monovalent cation/H+ antiporter subunit A</fullName>
    </submittedName>
</protein>
<organism evidence="7 8">
    <name type="scientific">Pseudidiomarina aestuarii</name>
    <dbReference type="NCBI Taxonomy" id="624146"/>
    <lineage>
        <taxon>Bacteria</taxon>
        <taxon>Pseudomonadati</taxon>
        <taxon>Pseudomonadota</taxon>
        <taxon>Gammaproteobacteria</taxon>
        <taxon>Alteromonadales</taxon>
        <taxon>Idiomarinaceae</taxon>
        <taxon>Pseudidiomarina</taxon>
    </lineage>
</organism>
<dbReference type="InterPro" id="IPR050616">
    <property type="entry name" value="CPA3_Na-H_Antiporter_A"/>
</dbReference>
<feature type="transmembrane region" description="Helical" evidence="5">
    <location>
        <begin position="93"/>
        <end position="117"/>
    </location>
</feature>
<comment type="caution">
    <text evidence="7">The sequence shown here is derived from an EMBL/GenBank/DDBJ whole genome shotgun (WGS) entry which is preliminary data.</text>
</comment>
<dbReference type="PRINTS" id="PR01434">
    <property type="entry name" value="NADHDHGNASE5"/>
</dbReference>
<keyword evidence="2 5" id="KW-0812">Transmembrane</keyword>
<feature type="domain" description="NADH-Ubiquinone oxidoreductase (complex I) chain 5 N-terminal" evidence="6">
    <location>
        <begin position="46"/>
        <end position="91"/>
    </location>
</feature>
<evidence type="ECO:0000256" key="5">
    <source>
        <dbReference type="SAM" id="Phobius"/>
    </source>
</evidence>
<keyword evidence="3 5" id="KW-1133">Transmembrane helix</keyword>
<evidence type="ECO:0000259" key="6">
    <source>
        <dbReference type="Pfam" id="PF00662"/>
    </source>
</evidence>
<feature type="non-terminal residue" evidence="7">
    <location>
        <position position="126"/>
    </location>
</feature>
<feature type="transmembrane region" description="Helical" evidence="5">
    <location>
        <begin position="57"/>
        <end position="81"/>
    </location>
</feature>
<keyword evidence="4 5" id="KW-0472">Membrane</keyword>
<comment type="subcellular location">
    <subcellularLocation>
        <location evidence="1">Membrane</location>
        <topology evidence="1">Multi-pass membrane protein</topology>
    </subcellularLocation>
</comment>
<gene>
    <name evidence="7" type="ORF">C9927_00500</name>
</gene>
<dbReference type="PANTHER" id="PTHR43373:SF1">
    <property type="entry name" value="NA(+)_H(+) ANTIPORTER SUBUNIT A"/>
    <property type="match status" value="1"/>
</dbReference>
<sequence length="126" mass="14030">MRQHSRLVLTGITFAIAAVSFILMLTLLPQTLAGEVPLSTYAWLPDLGLNLSFRLDGLSLLFVTLISGIGLLIIFYAHYYLSAKDDAGRFYACLLLFMGSMLGIVTANNMILMWLFWELTSISSFL</sequence>
<evidence type="ECO:0000313" key="7">
    <source>
        <dbReference type="EMBL" id="PTB90202.1"/>
    </source>
</evidence>
<dbReference type="EMBL" id="PYVF01000004">
    <property type="protein sequence ID" value="PTB90202.1"/>
    <property type="molecule type" value="Genomic_DNA"/>
</dbReference>
<dbReference type="GO" id="GO:0016020">
    <property type="term" value="C:membrane"/>
    <property type="evidence" value="ECO:0007669"/>
    <property type="project" value="UniProtKB-SubCell"/>
</dbReference>